<accession>A0ACD3AA43</accession>
<proteinExistence type="predicted"/>
<dbReference type="Proteomes" id="UP000308600">
    <property type="component" value="Unassembled WGS sequence"/>
</dbReference>
<keyword evidence="2" id="KW-1185">Reference proteome</keyword>
<gene>
    <name evidence="1" type="ORF">BDN72DRAFT_848562</name>
</gene>
<protein>
    <submittedName>
        <fullName evidence="1">Uncharacterized protein</fullName>
    </submittedName>
</protein>
<dbReference type="EMBL" id="ML208575">
    <property type="protein sequence ID" value="TFK62541.1"/>
    <property type="molecule type" value="Genomic_DNA"/>
</dbReference>
<evidence type="ECO:0000313" key="2">
    <source>
        <dbReference type="Proteomes" id="UP000308600"/>
    </source>
</evidence>
<reference evidence="1 2" key="1">
    <citation type="journal article" date="2019" name="Nat. Ecol. Evol.">
        <title>Megaphylogeny resolves global patterns of mushroom evolution.</title>
        <authorList>
            <person name="Varga T."/>
            <person name="Krizsan K."/>
            <person name="Foldi C."/>
            <person name="Dima B."/>
            <person name="Sanchez-Garcia M."/>
            <person name="Sanchez-Ramirez S."/>
            <person name="Szollosi G.J."/>
            <person name="Szarkandi J.G."/>
            <person name="Papp V."/>
            <person name="Albert L."/>
            <person name="Andreopoulos W."/>
            <person name="Angelini C."/>
            <person name="Antonin V."/>
            <person name="Barry K.W."/>
            <person name="Bougher N.L."/>
            <person name="Buchanan P."/>
            <person name="Buyck B."/>
            <person name="Bense V."/>
            <person name="Catcheside P."/>
            <person name="Chovatia M."/>
            <person name="Cooper J."/>
            <person name="Damon W."/>
            <person name="Desjardin D."/>
            <person name="Finy P."/>
            <person name="Geml J."/>
            <person name="Haridas S."/>
            <person name="Hughes K."/>
            <person name="Justo A."/>
            <person name="Karasinski D."/>
            <person name="Kautmanova I."/>
            <person name="Kiss B."/>
            <person name="Kocsube S."/>
            <person name="Kotiranta H."/>
            <person name="LaButti K.M."/>
            <person name="Lechner B.E."/>
            <person name="Liimatainen K."/>
            <person name="Lipzen A."/>
            <person name="Lukacs Z."/>
            <person name="Mihaltcheva S."/>
            <person name="Morgado L.N."/>
            <person name="Niskanen T."/>
            <person name="Noordeloos M.E."/>
            <person name="Ohm R.A."/>
            <person name="Ortiz-Santana B."/>
            <person name="Ovrebo C."/>
            <person name="Racz N."/>
            <person name="Riley R."/>
            <person name="Savchenko A."/>
            <person name="Shiryaev A."/>
            <person name="Soop K."/>
            <person name="Spirin V."/>
            <person name="Szebenyi C."/>
            <person name="Tomsovsky M."/>
            <person name="Tulloss R.E."/>
            <person name="Uehling J."/>
            <person name="Grigoriev I.V."/>
            <person name="Vagvolgyi C."/>
            <person name="Papp T."/>
            <person name="Martin F.M."/>
            <person name="Miettinen O."/>
            <person name="Hibbett D.S."/>
            <person name="Nagy L.G."/>
        </authorList>
    </citation>
    <scope>NUCLEOTIDE SEQUENCE [LARGE SCALE GENOMIC DNA]</scope>
    <source>
        <strain evidence="1 2">NL-1719</strain>
    </source>
</reference>
<evidence type="ECO:0000313" key="1">
    <source>
        <dbReference type="EMBL" id="TFK62541.1"/>
    </source>
</evidence>
<name>A0ACD3AA43_9AGAR</name>
<sequence length="85" mass="10001">MPWWSRPSRPSSRNIAFSFRAGGIRRPPIFPLQCLASFATLFVWRKVTRESKWQKPSEVTFFPKERALMEEQEQSLTEKWSTVGP</sequence>
<organism evidence="1 2">
    <name type="scientific">Pluteus cervinus</name>
    <dbReference type="NCBI Taxonomy" id="181527"/>
    <lineage>
        <taxon>Eukaryota</taxon>
        <taxon>Fungi</taxon>
        <taxon>Dikarya</taxon>
        <taxon>Basidiomycota</taxon>
        <taxon>Agaricomycotina</taxon>
        <taxon>Agaricomycetes</taxon>
        <taxon>Agaricomycetidae</taxon>
        <taxon>Agaricales</taxon>
        <taxon>Pluteineae</taxon>
        <taxon>Pluteaceae</taxon>
        <taxon>Pluteus</taxon>
    </lineage>
</organism>